<dbReference type="EMBL" id="ACPB03000755">
    <property type="status" value="NOT_ANNOTATED_CDS"/>
    <property type="molecule type" value="Genomic_DNA"/>
</dbReference>
<dbReference type="InterPro" id="IPR026741">
    <property type="entry name" value="SNO"/>
</dbReference>
<keyword evidence="2" id="KW-0805">Transcription regulation</keyword>
<organism evidence="7 8">
    <name type="scientific">Rhodnius prolixus</name>
    <name type="common">Triatomid bug</name>
    <dbReference type="NCBI Taxonomy" id="13249"/>
    <lineage>
        <taxon>Eukaryota</taxon>
        <taxon>Metazoa</taxon>
        <taxon>Ecdysozoa</taxon>
        <taxon>Arthropoda</taxon>
        <taxon>Hexapoda</taxon>
        <taxon>Insecta</taxon>
        <taxon>Pterygota</taxon>
        <taxon>Neoptera</taxon>
        <taxon>Paraneoptera</taxon>
        <taxon>Hemiptera</taxon>
        <taxon>Heteroptera</taxon>
        <taxon>Panheteroptera</taxon>
        <taxon>Cimicomorpha</taxon>
        <taxon>Reduviidae</taxon>
        <taxon>Triatominae</taxon>
        <taxon>Rhodnius</taxon>
    </lineage>
</organism>
<dbReference type="PANTHER" id="PTHR12706">
    <property type="entry name" value="STRAWBERRY NOTCH-RELATED"/>
    <property type="match status" value="1"/>
</dbReference>
<dbReference type="OMA" id="THWLADI"/>
<name>T1HTA4_RHOPR</name>
<protein>
    <submittedName>
        <fullName evidence="7">Uncharacterized protein</fullName>
    </submittedName>
</protein>
<comment type="similarity">
    <text evidence="1">Belongs to the SBNO family.</text>
</comment>
<dbReference type="InterPro" id="IPR039187">
    <property type="entry name" value="SNO_AAA"/>
</dbReference>
<dbReference type="Pfam" id="PF13872">
    <property type="entry name" value="AAA_34"/>
    <property type="match status" value="1"/>
</dbReference>
<dbReference type="EnsemblMetazoa" id="RPRC007274-RA">
    <property type="protein sequence ID" value="RPRC007274-PA"/>
    <property type="gene ID" value="RPRC007274"/>
</dbReference>
<dbReference type="VEuPathDB" id="VectorBase:RPRC007274"/>
<dbReference type="SUPFAM" id="SSF52540">
    <property type="entry name" value="P-loop containing nucleoside triphosphate hydrolases"/>
    <property type="match status" value="2"/>
</dbReference>
<dbReference type="FunFam" id="3.40.50.300:FF:000342">
    <property type="entry name" value="Protein strawberry notch homolog 2"/>
    <property type="match status" value="1"/>
</dbReference>
<feature type="domain" description="Strawberry notch AAA" evidence="6">
    <location>
        <begin position="214"/>
        <end position="519"/>
    </location>
</feature>
<evidence type="ECO:0000256" key="4">
    <source>
        <dbReference type="SAM" id="MobiDB-lite"/>
    </source>
</evidence>
<feature type="domain" description="Strawberry notch helicase C" evidence="5">
    <location>
        <begin position="726"/>
        <end position="879"/>
    </location>
</feature>
<evidence type="ECO:0000313" key="7">
    <source>
        <dbReference type="EnsemblMetazoa" id="RPRC007274-PA"/>
    </source>
</evidence>
<dbReference type="GO" id="GO:0005634">
    <property type="term" value="C:nucleus"/>
    <property type="evidence" value="ECO:0007669"/>
    <property type="project" value="TreeGrafter"/>
</dbReference>
<keyword evidence="3" id="KW-0804">Transcription</keyword>
<dbReference type="InterPro" id="IPR027417">
    <property type="entry name" value="P-loop_NTPase"/>
</dbReference>
<reference evidence="7" key="1">
    <citation type="submission" date="2015-05" db="UniProtKB">
        <authorList>
            <consortium name="EnsemblMetazoa"/>
        </authorList>
    </citation>
    <scope>IDENTIFICATION</scope>
</reference>
<dbReference type="AlphaFoldDB" id="T1HTA4"/>
<dbReference type="HOGENOM" id="CLU_000212_2_1_1"/>
<dbReference type="InParanoid" id="T1HTA4"/>
<dbReference type="Proteomes" id="UP000015103">
    <property type="component" value="Unassembled WGS sequence"/>
</dbReference>
<accession>T1HTA4</accession>
<evidence type="ECO:0000256" key="1">
    <source>
        <dbReference type="ARBA" id="ARBA00006992"/>
    </source>
</evidence>
<dbReference type="GO" id="GO:0042393">
    <property type="term" value="F:histone binding"/>
    <property type="evidence" value="ECO:0007669"/>
    <property type="project" value="TreeGrafter"/>
</dbReference>
<evidence type="ECO:0000256" key="3">
    <source>
        <dbReference type="ARBA" id="ARBA00023163"/>
    </source>
</evidence>
<dbReference type="PANTHER" id="PTHR12706:SF30">
    <property type="entry name" value="PROTEIN STRAWBERRY NOTCH-RELATED"/>
    <property type="match status" value="1"/>
</dbReference>
<feature type="region of interest" description="Disordered" evidence="4">
    <location>
        <begin position="1"/>
        <end position="24"/>
    </location>
</feature>
<dbReference type="Gene3D" id="3.40.50.300">
    <property type="entry name" value="P-loop containing nucleotide triphosphate hydrolases"/>
    <property type="match status" value="2"/>
</dbReference>
<dbReference type="GO" id="GO:0031490">
    <property type="term" value="F:chromatin DNA binding"/>
    <property type="evidence" value="ECO:0007669"/>
    <property type="project" value="TreeGrafter"/>
</dbReference>
<dbReference type="InterPro" id="IPR026937">
    <property type="entry name" value="SBNO_Helicase_C_dom"/>
</dbReference>
<dbReference type="eggNOG" id="KOG1513">
    <property type="taxonomic scope" value="Eukaryota"/>
</dbReference>
<keyword evidence="8" id="KW-1185">Reference proteome</keyword>
<evidence type="ECO:0000256" key="2">
    <source>
        <dbReference type="ARBA" id="ARBA00023015"/>
    </source>
</evidence>
<evidence type="ECO:0000259" key="5">
    <source>
        <dbReference type="Pfam" id="PF13871"/>
    </source>
</evidence>
<dbReference type="GO" id="GO:0006355">
    <property type="term" value="P:regulation of DNA-templated transcription"/>
    <property type="evidence" value="ECO:0007669"/>
    <property type="project" value="InterPro"/>
</dbReference>
<proteinExistence type="inferred from homology"/>
<sequence>MSFESDHNSDSDFEDPDFLEVPGGGKNLATLTTVRPQQVSKPTVNYVKGSLSSSLCNVHSNRFSYSQTPISGKNSSFLSDIVQQIKRPFITSDNKCTNRTCDKIAYPVLANLKEFKSVNQFVSNLGESCQEQELHNFALHCINQPEKVFSSQELNFSLLQNDPVSGLLQSIQHHSPKSSAFLPSAEGENTEEEGMGVAEIYANYMPSKLKIGIKHPDPVVESTSLSSVEPVDVWYQLLIPKTVISTGMLSALQLEAITYACQQHEVILSNGMRAGFLIGDGAGVGKGRAIAGLIYENYLRNRKKSIWISIMNDLKYDSERDLQDIGARIPVHHLNKMKYVKINSAENGYAKKGVLFCTYSTLIAHTIGHTTEFENRLDQIVEWCGPKFDGVIVFDECHRAKNLCPLNSGRATKTGLKVLQLQLKLPLARVIYASATGATELRNMAYMVRLNLWGPGTPYPDFNVFLNVFQKRGVGAMEIVAMEMKLRGLYIARQLSFQGVIFKICEVALSKPFRNVYNQATKLWNEVFHKFQEAVDITNAEKSVRTYIWGQFWSAHQRFFRYMCISAKVADAVLIAREAIKCGKCVVIGLQSTGEARTLSQLEKDDGELSDFVSTAHGVLMSLVENHFPVTSKVHESKALEEGFGTHNKYFSPSNKRKKLKLSDNNNSLRLKTSEGLSDSDSDVEFCSSHYHKTNTSGKNLLVKLTTLKQELLKKIENLGKRFPPNALDELIDELGGPDNVAEMTGRKGRVVHSDGSFKYEIRSANDVPLEILNLKEKQRFMDGEKDVAIISEAASSGISLHSDKRAKNKRCRVHITLELPWSADRAIQQFGRTHRSNQSNAPEYVLLISELGGERRFASVVAKRLESLGALTQGDRRATE</sequence>
<feature type="compositionally biased region" description="Basic and acidic residues" evidence="4">
    <location>
        <begin position="1"/>
        <end position="10"/>
    </location>
</feature>
<evidence type="ECO:0000259" key="6">
    <source>
        <dbReference type="Pfam" id="PF13872"/>
    </source>
</evidence>
<evidence type="ECO:0000313" key="8">
    <source>
        <dbReference type="Proteomes" id="UP000015103"/>
    </source>
</evidence>
<dbReference type="Pfam" id="PF13871">
    <property type="entry name" value="Helicase_C_4"/>
    <property type="match status" value="1"/>
</dbReference>